<organism evidence="1 2">
    <name type="scientific">Chelonia mydas</name>
    <name type="common">Green sea-turtle</name>
    <name type="synonym">Chelonia agassizi</name>
    <dbReference type="NCBI Taxonomy" id="8469"/>
    <lineage>
        <taxon>Eukaryota</taxon>
        <taxon>Metazoa</taxon>
        <taxon>Chordata</taxon>
        <taxon>Craniata</taxon>
        <taxon>Vertebrata</taxon>
        <taxon>Euteleostomi</taxon>
        <taxon>Archelosauria</taxon>
        <taxon>Testudinata</taxon>
        <taxon>Testudines</taxon>
        <taxon>Cryptodira</taxon>
        <taxon>Durocryptodira</taxon>
        <taxon>Americhelydia</taxon>
        <taxon>Chelonioidea</taxon>
        <taxon>Cheloniidae</taxon>
        <taxon>Chelonia</taxon>
    </lineage>
</organism>
<gene>
    <name evidence="1" type="ORF">UY3_01117</name>
</gene>
<dbReference type="Proteomes" id="UP000031443">
    <property type="component" value="Unassembled WGS sequence"/>
</dbReference>
<protein>
    <submittedName>
        <fullName evidence="1">Kinectin</fullName>
    </submittedName>
</protein>
<name>M7CAB5_CHEMY</name>
<dbReference type="STRING" id="8469.M7CAB5"/>
<proteinExistence type="predicted"/>
<keyword evidence="2" id="KW-1185">Reference proteome</keyword>
<accession>M7CAB5</accession>
<sequence length="136" mass="15757">MQVFLPKPAEQQEQIQCLEGRQKVLVMKNRSHLIVAKMSERVHTLANKHGIHRRKHQVSLQEAQQLKRGIQYLHERMKAQLEGELSNNDIVNNQLKKTNLHVSQVETDLKAKLRDLERTMTSKYQSSLAALTTRIA</sequence>
<evidence type="ECO:0000313" key="1">
    <source>
        <dbReference type="EMBL" id="EMP41598.1"/>
    </source>
</evidence>
<dbReference type="AlphaFoldDB" id="M7CAB5"/>
<reference evidence="2" key="1">
    <citation type="journal article" date="2013" name="Nat. Genet.">
        <title>The draft genomes of soft-shell turtle and green sea turtle yield insights into the development and evolution of the turtle-specific body plan.</title>
        <authorList>
            <person name="Wang Z."/>
            <person name="Pascual-Anaya J."/>
            <person name="Zadissa A."/>
            <person name="Li W."/>
            <person name="Niimura Y."/>
            <person name="Huang Z."/>
            <person name="Li C."/>
            <person name="White S."/>
            <person name="Xiong Z."/>
            <person name="Fang D."/>
            <person name="Wang B."/>
            <person name="Ming Y."/>
            <person name="Chen Y."/>
            <person name="Zheng Y."/>
            <person name="Kuraku S."/>
            <person name="Pignatelli M."/>
            <person name="Herrero J."/>
            <person name="Beal K."/>
            <person name="Nozawa M."/>
            <person name="Li Q."/>
            <person name="Wang J."/>
            <person name="Zhang H."/>
            <person name="Yu L."/>
            <person name="Shigenobu S."/>
            <person name="Wang J."/>
            <person name="Liu J."/>
            <person name="Flicek P."/>
            <person name="Searle S."/>
            <person name="Wang J."/>
            <person name="Kuratani S."/>
            <person name="Yin Y."/>
            <person name="Aken B."/>
            <person name="Zhang G."/>
            <person name="Irie N."/>
        </authorList>
    </citation>
    <scope>NUCLEOTIDE SEQUENCE [LARGE SCALE GENOMIC DNA]</scope>
</reference>
<dbReference type="EMBL" id="KB487517">
    <property type="protein sequence ID" value="EMP41598.1"/>
    <property type="molecule type" value="Genomic_DNA"/>
</dbReference>
<evidence type="ECO:0000313" key="2">
    <source>
        <dbReference type="Proteomes" id="UP000031443"/>
    </source>
</evidence>